<dbReference type="KEGG" id="srn:A4G23_04756"/>
<proteinExistence type="predicted"/>
<dbReference type="GeneID" id="91406266"/>
<dbReference type="Pfam" id="PF18970">
    <property type="entry name" value="DUF5709"/>
    <property type="match status" value="1"/>
</dbReference>
<dbReference type="AlphaFoldDB" id="A0A1D8G8T9"/>
<reference evidence="3 4" key="1">
    <citation type="submission" date="2016-09" db="EMBL/GenBank/DDBJ databases">
        <title>Streptomyces rubrolavendulae MJM4426 Genome sequencing and assembly.</title>
        <authorList>
            <person name="Kim J.-G."/>
        </authorList>
    </citation>
    <scope>NUCLEOTIDE SEQUENCE [LARGE SCALE GENOMIC DNA]</scope>
    <source>
        <strain evidence="3 4">MJM4426</strain>
    </source>
</reference>
<dbReference type="RefSeq" id="WP_219808164.1">
    <property type="nucleotide sequence ID" value="NZ_CP017316.1"/>
</dbReference>
<dbReference type="PATRIC" id="fig|285473.5.peg.5013"/>
<dbReference type="EMBL" id="CP017316">
    <property type="protein sequence ID" value="AOT61865.1"/>
    <property type="molecule type" value="Genomic_DNA"/>
</dbReference>
<feature type="compositionally biased region" description="Basic and acidic residues" evidence="1">
    <location>
        <begin position="17"/>
        <end position="41"/>
    </location>
</feature>
<sequence>MGTEGTMGDEVYQPDPTDDREIREDHGILDDEDTLSDRAADPYDEGYSPPERPLAADDVGTTAREQREGESLDRRLAREVPDPTQRVGDPEASDGIGDLPGGMGEPMDEQVGRHRSGRLVAPDEGVRSDTEKDVVGRDVGVDGGAASAEEAAVHLVPEPDEEGEGDRGYLGGTDTDTDIDTEAGTGAEGGPGDRRGG</sequence>
<feature type="domain" description="DUF5709" evidence="2">
    <location>
        <begin position="110"/>
        <end position="158"/>
    </location>
</feature>
<dbReference type="InterPro" id="IPR043763">
    <property type="entry name" value="DUF5709"/>
</dbReference>
<feature type="compositionally biased region" description="Basic and acidic residues" evidence="1">
    <location>
        <begin position="64"/>
        <end position="81"/>
    </location>
</feature>
<evidence type="ECO:0000256" key="1">
    <source>
        <dbReference type="SAM" id="MobiDB-lite"/>
    </source>
</evidence>
<evidence type="ECO:0000313" key="4">
    <source>
        <dbReference type="Proteomes" id="UP000095349"/>
    </source>
</evidence>
<feature type="region of interest" description="Disordered" evidence="1">
    <location>
        <begin position="1"/>
        <end position="197"/>
    </location>
</feature>
<accession>A0A1D8G8T9</accession>
<keyword evidence="4" id="KW-1185">Reference proteome</keyword>
<dbReference type="Proteomes" id="UP000095349">
    <property type="component" value="Chromosome"/>
</dbReference>
<feature type="compositionally biased region" description="Basic and acidic residues" evidence="1">
    <location>
        <begin position="124"/>
        <end position="140"/>
    </location>
</feature>
<dbReference type="STRING" id="285473.A4G23_04756"/>
<name>A0A1D8G8T9_9ACTN</name>
<gene>
    <name evidence="3" type="ORF">A4G23_04756</name>
</gene>
<evidence type="ECO:0000259" key="2">
    <source>
        <dbReference type="Pfam" id="PF18970"/>
    </source>
</evidence>
<protein>
    <recommendedName>
        <fullName evidence="2">DUF5709 domain-containing protein</fullName>
    </recommendedName>
</protein>
<evidence type="ECO:0000313" key="3">
    <source>
        <dbReference type="EMBL" id="AOT61865.1"/>
    </source>
</evidence>
<organism evidence="3 4">
    <name type="scientific">Streptomyces rubrolavendulae</name>
    <dbReference type="NCBI Taxonomy" id="285473"/>
    <lineage>
        <taxon>Bacteria</taxon>
        <taxon>Bacillati</taxon>
        <taxon>Actinomycetota</taxon>
        <taxon>Actinomycetes</taxon>
        <taxon>Kitasatosporales</taxon>
        <taxon>Streptomycetaceae</taxon>
        <taxon>Streptomyces</taxon>
    </lineage>
</organism>